<feature type="binding site" evidence="11">
    <location>
        <position position="119"/>
    </location>
    <ligand>
        <name>Ni(2+)</name>
        <dbReference type="ChEBI" id="CHEBI:49786"/>
        <note>for nickel-dependent acireductone dioxygenase activity</note>
    </ligand>
</feature>
<dbReference type="Proteomes" id="UP000230233">
    <property type="component" value="Chromosome X"/>
</dbReference>
<comment type="cofactor">
    <cofactor evidence="11">
        <name>Fe(2+)</name>
        <dbReference type="ChEBI" id="CHEBI:29033"/>
    </cofactor>
    <cofactor evidence="11">
        <name>Ni(2+)</name>
        <dbReference type="ChEBI" id="CHEBI:49786"/>
    </cofactor>
    <text evidence="11">Binds either 1 Fe or Ni cation per monomer. Iron-binding promotes an acireductone dioxygenase reaction producing 2-keto-4-methylthiobutyrate, while nickel-binding promotes an acireductone dioxygenase reaction producing 3-(methylsulfanyl)propanoate.</text>
</comment>
<dbReference type="HAMAP" id="MF_03154">
    <property type="entry name" value="Salvage_MtnD_euk"/>
    <property type="match status" value="1"/>
</dbReference>
<dbReference type="GO" id="GO:0019509">
    <property type="term" value="P:L-methionine salvage from methylthioadenosine"/>
    <property type="evidence" value="ECO:0007669"/>
    <property type="project" value="UniProtKB-UniRule"/>
</dbReference>
<dbReference type="InterPro" id="IPR004313">
    <property type="entry name" value="ARD"/>
</dbReference>
<feature type="binding site" evidence="11">
    <location>
        <position position="123"/>
    </location>
    <ligand>
        <name>Fe(2+)</name>
        <dbReference type="ChEBI" id="CHEBI:29033"/>
        <note>for iron-dependent acireductone dioxygenase activity</note>
    </ligand>
</feature>
<dbReference type="GO" id="GO:0010309">
    <property type="term" value="F:acireductone dioxygenase [iron(II)-requiring] activity"/>
    <property type="evidence" value="ECO:0007669"/>
    <property type="project" value="UniProtKB-UniRule"/>
</dbReference>
<evidence type="ECO:0000256" key="9">
    <source>
        <dbReference type="ARBA" id="ARBA00023167"/>
    </source>
</evidence>
<feature type="binding site" evidence="11">
    <location>
        <position position="162"/>
    </location>
    <ligand>
        <name>Fe(2+)</name>
        <dbReference type="ChEBI" id="CHEBI:29033"/>
        <note>for iron-dependent acireductone dioxygenase activity</note>
    </ligand>
</feature>
<evidence type="ECO:0000256" key="10">
    <source>
        <dbReference type="ARBA" id="ARBA00023242"/>
    </source>
</evidence>
<evidence type="ECO:0000256" key="2">
    <source>
        <dbReference type="ARBA" id="ARBA00022490"/>
    </source>
</evidence>
<accession>A0A2G5SX16</accession>
<evidence type="ECO:0000256" key="7">
    <source>
        <dbReference type="ARBA" id="ARBA00023002"/>
    </source>
</evidence>
<comment type="function">
    <text evidence="11">Catalyzes 2 different reactions between oxygen and the acireductone 1,2-dihydroxy-3-keto-5-methylthiopentene (DHK-MTPene) depending upon the metal bound in the active site. Fe-containing acireductone dioxygenase (Fe-ARD) produces formate and 2-keto-4-methylthiobutyrate (KMTB), the alpha-ketoacid precursor of methionine in the methionine recycle pathway. Ni-containing acireductone dioxygenase (Ni-ARD) produces methylthiopropionate, carbon monoxide and formate, and does not lie on the methionine recycle pathway.</text>
</comment>
<keyword evidence="3 11" id="KW-0533">Nickel</keyword>
<dbReference type="CDD" id="cd02232">
    <property type="entry name" value="cupin_ARD"/>
    <property type="match status" value="1"/>
</dbReference>
<dbReference type="EC" id="1.13.11.53" evidence="11"/>
<dbReference type="PANTHER" id="PTHR23418:SF0">
    <property type="entry name" value="ACIREDUCTONE DIOXYGENASE"/>
    <property type="match status" value="1"/>
</dbReference>
<comment type="caution">
    <text evidence="12">The sequence shown here is derived from an EMBL/GenBank/DDBJ whole genome shotgun (WGS) entry which is preliminary data.</text>
</comment>
<gene>
    <name evidence="12" type="primary">Cni-F42F12.4</name>
    <name evidence="12" type="synonym">Cnig_chr_X.g25087</name>
    <name evidence="12" type="ORF">B9Z55_025087</name>
</gene>
<dbReference type="InterPro" id="IPR027496">
    <property type="entry name" value="ARD_euk"/>
</dbReference>
<dbReference type="InterPro" id="IPR014710">
    <property type="entry name" value="RmlC-like_jellyroll"/>
</dbReference>
<feature type="binding site" evidence="11">
    <location>
        <position position="119"/>
    </location>
    <ligand>
        <name>Fe(2+)</name>
        <dbReference type="ChEBI" id="CHEBI:29033"/>
        <note>for iron-dependent acireductone dioxygenase activity</note>
    </ligand>
</feature>
<dbReference type="AlphaFoldDB" id="A0A2G5SX16"/>
<comment type="catalytic activity">
    <reaction evidence="11">
        <text>1,2-dihydroxy-5-(methylsulfanyl)pent-1-en-3-one + O2 = 3-(methylsulfanyl)propanoate + CO + formate + 2 H(+)</text>
        <dbReference type="Rhea" id="RHEA:14161"/>
        <dbReference type="ChEBI" id="CHEBI:15378"/>
        <dbReference type="ChEBI" id="CHEBI:15379"/>
        <dbReference type="ChEBI" id="CHEBI:15740"/>
        <dbReference type="ChEBI" id="CHEBI:17245"/>
        <dbReference type="ChEBI" id="CHEBI:49016"/>
        <dbReference type="ChEBI" id="CHEBI:49252"/>
        <dbReference type="EC" id="1.13.11.53"/>
    </reaction>
</comment>
<comment type="pathway">
    <text evidence="11">Amino-acid biosynthesis; L-methionine biosynthesis via salvage pathway; L-methionine from S-methyl-5-thio-alpha-D-ribose 1-phosphate: step 5/6.</text>
</comment>
<dbReference type="EMBL" id="PDUG01000006">
    <property type="protein sequence ID" value="PIC19597.1"/>
    <property type="molecule type" value="Genomic_DNA"/>
</dbReference>
<dbReference type="GO" id="GO:0010308">
    <property type="term" value="F:acireductone dioxygenase (Ni2+-requiring) activity"/>
    <property type="evidence" value="ECO:0007669"/>
    <property type="project" value="UniProtKB-UniRule"/>
</dbReference>
<evidence type="ECO:0000256" key="1">
    <source>
        <dbReference type="ARBA" id="ARBA00000428"/>
    </source>
</evidence>
<evidence type="ECO:0000256" key="11">
    <source>
        <dbReference type="HAMAP-Rule" id="MF_03154"/>
    </source>
</evidence>
<dbReference type="InterPro" id="IPR011051">
    <property type="entry name" value="RmlC_Cupin_sf"/>
</dbReference>
<feature type="binding site" evidence="11">
    <location>
        <position position="117"/>
    </location>
    <ligand>
        <name>Ni(2+)</name>
        <dbReference type="ChEBI" id="CHEBI:49786"/>
        <note>for nickel-dependent acireductone dioxygenase activity</note>
    </ligand>
</feature>
<keyword evidence="7 11" id="KW-0560">Oxidoreductase</keyword>
<dbReference type="UniPathway" id="UPA00904">
    <property type="reaction ID" value="UER00878"/>
</dbReference>
<keyword evidence="8 11" id="KW-0408">Iron</keyword>
<dbReference type="GO" id="GO:0005737">
    <property type="term" value="C:cytoplasm"/>
    <property type="evidence" value="ECO:0007669"/>
    <property type="project" value="UniProtKB-SubCell"/>
</dbReference>
<dbReference type="PANTHER" id="PTHR23418">
    <property type="entry name" value="ACIREDUCTONE DIOXYGENASE"/>
    <property type="match status" value="1"/>
</dbReference>
<reference evidence="13" key="1">
    <citation type="submission" date="2017-10" db="EMBL/GenBank/DDBJ databases">
        <title>Rapid genome shrinkage in a self-fertile nematode reveals novel sperm competition proteins.</title>
        <authorList>
            <person name="Yin D."/>
            <person name="Schwarz E.M."/>
            <person name="Thomas C.G."/>
            <person name="Felde R.L."/>
            <person name="Korf I.F."/>
            <person name="Cutter A.D."/>
            <person name="Schartner C.M."/>
            <person name="Ralston E.J."/>
            <person name="Meyer B.J."/>
            <person name="Haag E.S."/>
        </authorList>
    </citation>
    <scope>NUCLEOTIDE SEQUENCE [LARGE SCALE GENOMIC DNA]</scope>
    <source>
        <strain evidence="13">JU1422</strain>
    </source>
</reference>
<comment type="catalytic activity">
    <reaction evidence="1 11">
        <text>1,2-dihydroxy-5-(methylsulfanyl)pent-1-en-3-one + O2 = 4-methylsulfanyl-2-oxobutanoate + formate + 2 H(+)</text>
        <dbReference type="Rhea" id="RHEA:24504"/>
        <dbReference type="ChEBI" id="CHEBI:15378"/>
        <dbReference type="ChEBI" id="CHEBI:15379"/>
        <dbReference type="ChEBI" id="CHEBI:15740"/>
        <dbReference type="ChEBI" id="CHEBI:16723"/>
        <dbReference type="ChEBI" id="CHEBI:49252"/>
        <dbReference type="EC" id="1.13.11.54"/>
    </reaction>
</comment>
<dbReference type="GO" id="GO:0016151">
    <property type="term" value="F:nickel cation binding"/>
    <property type="evidence" value="ECO:0007669"/>
    <property type="project" value="UniProtKB-UniRule"/>
</dbReference>
<dbReference type="GO" id="GO:0005634">
    <property type="term" value="C:nucleus"/>
    <property type="evidence" value="ECO:0007669"/>
    <property type="project" value="UniProtKB-SubCell"/>
</dbReference>
<dbReference type="OrthoDB" id="1867259at2759"/>
<comment type="similarity">
    <text evidence="11">Belongs to the acireductone dioxygenase (ARD) family.</text>
</comment>
<dbReference type="GO" id="GO:0005506">
    <property type="term" value="F:iron ion binding"/>
    <property type="evidence" value="ECO:0007669"/>
    <property type="project" value="UniProtKB-UniRule"/>
</dbReference>
<evidence type="ECO:0000256" key="8">
    <source>
        <dbReference type="ARBA" id="ARBA00023004"/>
    </source>
</evidence>
<evidence type="ECO:0000256" key="6">
    <source>
        <dbReference type="ARBA" id="ARBA00022964"/>
    </source>
</evidence>
<keyword evidence="2 11" id="KW-0963">Cytoplasm</keyword>
<keyword evidence="10 11" id="KW-0539">Nucleus</keyword>
<feature type="binding site" evidence="11">
    <location>
        <position position="123"/>
    </location>
    <ligand>
        <name>Ni(2+)</name>
        <dbReference type="ChEBI" id="CHEBI:49786"/>
        <note>for nickel-dependent acireductone dioxygenase activity</note>
    </ligand>
</feature>
<keyword evidence="5 11" id="KW-0479">Metal-binding</keyword>
<dbReference type="FunFam" id="2.60.120.10:FF:000099">
    <property type="entry name" value="1,2-dihydroxy-3-keto-5-methylthiopentene dioxygenase"/>
    <property type="match status" value="1"/>
</dbReference>
<keyword evidence="4 11" id="KW-0028">Amino-acid biosynthesis</keyword>
<evidence type="ECO:0000313" key="12">
    <source>
        <dbReference type="EMBL" id="PIC19597.1"/>
    </source>
</evidence>
<feature type="binding site" evidence="11">
    <location>
        <position position="162"/>
    </location>
    <ligand>
        <name>Ni(2+)</name>
        <dbReference type="ChEBI" id="CHEBI:49786"/>
        <note>for nickel-dependent acireductone dioxygenase activity</note>
    </ligand>
</feature>
<evidence type="ECO:0000256" key="4">
    <source>
        <dbReference type="ARBA" id="ARBA00022605"/>
    </source>
</evidence>
<dbReference type="SUPFAM" id="SSF51182">
    <property type="entry name" value="RmlC-like cupins"/>
    <property type="match status" value="1"/>
</dbReference>
<sequence>MAAVRKHMDLNTEGLLGNRMDVLWLFHIEEMAYFMANATRENCQDECRLSPNRDAAEEDLKKIGVECTKVDFDDANVQEDLDRLIKKYDMNFHDEVHICRETMPNFDEKLNIFFEEHLHDDAELRVIKHGVGYFDVRGKNEQWIRIPVRRGDFVFLPAGIYHRFTTDRSEDVVALRLFRNNPKWTAFNRSEDGDKQPIREQYLKDVSA</sequence>
<dbReference type="EC" id="1.13.11.54" evidence="11"/>
<keyword evidence="9 11" id="KW-0486">Methionine biosynthesis</keyword>
<keyword evidence="6 11" id="KW-0223">Dioxygenase</keyword>
<evidence type="ECO:0000313" key="13">
    <source>
        <dbReference type="Proteomes" id="UP000230233"/>
    </source>
</evidence>
<evidence type="ECO:0000256" key="3">
    <source>
        <dbReference type="ARBA" id="ARBA00022596"/>
    </source>
</evidence>
<name>A0A2G5SX16_9PELO</name>
<dbReference type="Pfam" id="PF03079">
    <property type="entry name" value="ARD"/>
    <property type="match status" value="1"/>
</dbReference>
<feature type="binding site" evidence="11">
    <location>
        <position position="117"/>
    </location>
    <ligand>
        <name>Fe(2+)</name>
        <dbReference type="ChEBI" id="CHEBI:29033"/>
        <note>for iron-dependent acireductone dioxygenase activity</note>
    </ligand>
</feature>
<evidence type="ECO:0000256" key="5">
    <source>
        <dbReference type="ARBA" id="ARBA00022723"/>
    </source>
</evidence>
<keyword evidence="13" id="KW-1185">Reference proteome</keyword>
<protein>
    <recommendedName>
        <fullName evidence="11">Acireductone dioxygenase</fullName>
    </recommendedName>
    <alternativeName>
        <fullName evidence="11">Acireductone dioxygenase (Fe(2+)-requiring)</fullName>
        <shortName evidence="11">ARD'</shortName>
        <shortName evidence="11">Fe-ARD</shortName>
        <ecNumber evidence="11">1.13.11.54</ecNumber>
    </alternativeName>
    <alternativeName>
        <fullName evidence="11">Acireductone dioxygenase (Ni(2+)-requiring)</fullName>
        <shortName evidence="11">ARD</shortName>
        <shortName evidence="11">Ni-ARD</shortName>
        <ecNumber evidence="11">1.13.11.53</ecNumber>
    </alternativeName>
</protein>
<organism evidence="12 13">
    <name type="scientific">Caenorhabditis nigoni</name>
    <dbReference type="NCBI Taxonomy" id="1611254"/>
    <lineage>
        <taxon>Eukaryota</taxon>
        <taxon>Metazoa</taxon>
        <taxon>Ecdysozoa</taxon>
        <taxon>Nematoda</taxon>
        <taxon>Chromadorea</taxon>
        <taxon>Rhabditida</taxon>
        <taxon>Rhabditina</taxon>
        <taxon>Rhabditomorpha</taxon>
        <taxon>Rhabditoidea</taxon>
        <taxon>Rhabditidae</taxon>
        <taxon>Peloderinae</taxon>
        <taxon>Caenorhabditis</taxon>
    </lineage>
</organism>
<dbReference type="Gene3D" id="2.60.120.10">
    <property type="entry name" value="Jelly Rolls"/>
    <property type="match status" value="1"/>
</dbReference>
<dbReference type="STRING" id="1611254.A0A2G5SX16"/>
<proteinExistence type="inferred from homology"/>
<comment type="subcellular location">
    <subcellularLocation>
        <location evidence="11">Cytoplasm</location>
    </subcellularLocation>
    <subcellularLocation>
        <location evidence="11">Nucleus</location>
    </subcellularLocation>
</comment>